<accession>A0ABY5K6M7</accession>
<gene>
    <name evidence="2" type="ORF">NP075_16560</name>
</gene>
<organism evidence="2 3">
    <name type="scientific">Cellulomonas wangsupingiae</name>
    <dbReference type="NCBI Taxonomy" id="2968085"/>
    <lineage>
        <taxon>Bacteria</taxon>
        <taxon>Bacillati</taxon>
        <taxon>Actinomycetota</taxon>
        <taxon>Actinomycetes</taxon>
        <taxon>Micrococcales</taxon>
        <taxon>Cellulomonadaceae</taxon>
        <taxon>Cellulomonas</taxon>
    </lineage>
</organism>
<feature type="transmembrane region" description="Helical" evidence="1">
    <location>
        <begin position="69"/>
        <end position="88"/>
    </location>
</feature>
<keyword evidence="1" id="KW-1133">Transmembrane helix</keyword>
<keyword evidence="1" id="KW-0812">Transmembrane</keyword>
<sequence>MSATATAAPADRTGPLRHTVTRLAAANLTLLVWFWACSVPVVVVASVLVDRVLGVDDAAVVLYARHAAIWFPFSQAIALVALYLRVHVAAGMTRRTFARATVLVGVGTGAAYGVVLTVLAVVERGVRTALGRGWRVTDGFLADESSPLGLLLAELVVCCVVGNVAGLLVGAVYQRWGALRGTLALPFTAGPVFLVFALLGAAGGWGPLPAVAPGPPWPALGWSVLVVALTAAAYAAVVRRTELRPPNP</sequence>
<dbReference type="EMBL" id="CP101989">
    <property type="protein sequence ID" value="UUI64705.1"/>
    <property type="molecule type" value="Genomic_DNA"/>
</dbReference>
<feature type="transmembrane region" description="Helical" evidence="1">
    <location>
        <begin position="100"/>
        <end position="122"/>
    </location>
</feature>
<dbReference type="RefSeq" id="WP_227566360.1">
    <property type="nucleotide sequence ID" value="NZ_CP101989.1"/>
</dbReference>
<protein>
    <recommendedName>
        <fullName evidence="4">ABC transporter permease</fullName>
    </recommendedName>
</protein>
<evidence type="ECO:0000313" key="3">
    <source>
        <dbReference type="Proteomes" id="UP001317322"/>
    </source>
</evidence>
<proteinExistence type="predicted"/>
<feature type="transmembrane region" description="Helical" evidence="1">
    <location>
        <begin position="217"/>
        <end position="237"/>
    </location>
</feature>
<feature type="transmembrane region" description="Helical" evidence="1">
    <location>
        <begin position="183"/>
        <end position="205"/>
    </location>
</feature>
<dbReference type="Proteomes" id="UP001317322">
    <property type="component" value="Chromosome"/>
</dbReference>
<evidence type="ECO:0000256" key="1">
    <source>
        <dbReference type="SAM" id="Phobius"/>
    </source>
</evidence>
<evidence type="ECO:0008006" key="4">
    <source>
        <dbReference type="Google" id="ProtNLM"/>
    </source>
</evidence>
<name>A0ABY5K6M7_9CELL</name>
<keyword evidence="1" id="KW-0472">Membrane</keyword>
<feature type="transmembrane region" description="Helical" evidence="1">
    <location>
        <begin position="25"/>
        <end position="49"/>
    </location>
</feature>
<evidence type="ECO:0000313" key="2">
    <source>
        <dbReference type="EMBL" id="UUI64705.1"/>
    </source>
</evidence>
<keyword evidence="3" id="KW-1185">Reference proteome</keyword>
<reference evidence="2 3" key="1">
    <citation type="submission" date="2022-07" db="EMBL/GenBank/DDBJ databases">
        <title>Novel species in genus cellulomonas.</title>
        <authorList>
            <person name="Ye L."/>
        </authorList>
    </citation>
    <scope>NUCLEOTIDE SEQUENCE [LARGE SCALE GENOMIC DNA]</scope>
    <source>
        <strain evidence="3">zg-Y908</strain>
    </source>
</reference>
<feature type="transmembrane region" description="Helical" evidence="1">
    <location>
        <begin position="148"/>
        <end position="171"/>
    </location>
</feature>